<organism evidence="2 3">
    <name type="scientific">Prorocentrum cordatum</name>
    <dbReference type="NCBI Taxonomy" id="2364126"/>
    <lineage>
        <taxon>Eukaryota</taxon>
        <taxon>Sar</taxon>
        <taxon>Alveolata</taxon>
        <taxon>Dinophyceae</taxon>
        <taxon>Prorocentrales</taxon>
        <taxon>Prorocentraceae</taxon>
        <taxon>Prorocentrum</taxon>
    </lineage>
</organism>
<protein>
    <submittedName>
        <fullName evidence="2">Uncharacterized protein</fullName>
    </submittedName>
</protein>
<evidence type="ECO:0000313" key="2">
    <source>
        <dbReference type="EMBL" id="CAK0810050.1"/>
    </source>
</evidence>
<proteinExistence type="predicted"/>
<feature type="compositionally biased region" description="Basic and acidic residues" evidence="1">
    <location>
        <begin position="15"/>
        <end position="25"/>
    </location>
</feature>
<dbReference type="EMBL" id="CAUYUJ010004558">
    <property type="protein sequence ID" value="CAK0810050.1"/>
    <property type="molecule type" value="Genomic_DNA"/>
</dbReference>
<feature type="region of interest" description="Disordered" evidence="1">
    <location>
        <begin position="1"/>
        <end position="40"/>
    </location>
</feature>
<accession>A0ABN9QUS6</accession>
<name>A0ABN9QUS6_9DINO</name>
<evidence type="ECO:0000256" key="1">
    <source>
        <dbReference type="SAM" id="MobiDB-lite"/>
    </source>
</evidence>
<keyword evidence="3" id="KW-1185">Reference proteome</keyword>
<dbReference type="Proteomes" id="UP001189429">
    <property type="component" value="Unassembled WGS sequence"/>
</dbReference>
<reference evidence="2" key="1">
    <citation type="submission" date="2023-10" db="EMBL/GenBank/DDBJ databases">
        <authorList>
            <person name="Chen Y."/>
            <person name="Shah S."/>
            <person name="Dougan E. K."/>
            <person name="Thang M."/>
            <person name="Chan C."/>
        </authorList>
    </citation>
    <scope>NUCLEOTIDE SEQUENCE [LARGE SCALE GENOMIC DNA]</scope>
</reference>
<evidence type="ECO:0000313" key="3">
    <source>
        <dbReference type="Proteomes" id="UP001189429"/>
    </source>
</evidence>
<gene>
    <name evidence="2" type="ORF">PCOR1329_LOCUS15130</name>
</gene>
<sequence>MSFDSPRRALCRGRSRLENGTGERTRRAKTSFNRGDGVSPRLTVNLSARIPNLLPTARTGASRKWPKPHAFVTSATVRHLSVSKIPLPAAATGNLPRPCGPARSPDVWRVCRDKCRN</sequence>
<comment type="caution">
    <text evidence="2">The sequence shown here is derived from an EMBL/GenBank/DDBJ whole genome shotgun (WGS) entry which is preliminary data.</text>
</comment>